<feature type="transmembrane region" description="Helical" evidence="2">
    <location>
        <begin position="108"/>
        <end position="128"/>
    </location>
</feature>
<keyword evidence="2" id="KW-1133">Transmembrane helix</keyword>
<dbReference type="PANTHER" id="PTHR33219:SF14">
    <property type="entry name" value="PROTEIN COFACTOR ASSEMBLY OF COMPLEX C SUBUNIT B CCB3, CHLOROPLASTIC-RELATED"/>
    <property type="match status" value="1"/>
</dbReference>
<comment type="similarity">
    <text evidence="1">Belongs to the YggT family.</text>
</comment>
<protein>
    <submittedName>
        <fullName evidence="3">YGGT family protein</fullName>
    </submittedName>
</protein>
<dbReference type="InterPro" id="IPR003425">
    <property type="entry name" value="CCB3/YggT"/>
</dbReference>
<name>A0A1J0KRK2_9GAMM</name>
<keyword evidence="2" id="KW-0812">Transmembrane</keyword>
<gene>
    <name evidence="3" type="ORF">KX01_285</name>
</gene>
<feature type="transmembrane region" description="Helical" evidence="2">
    <location>
        <begin position="6"/>
        <end position="30"/>
    </location>
</feature>
<dbReference type="GO" id="GO:0016020">
    <property type="term" value="C:membrane"/>
    <property type="evidence" value="ECO:0007669"/>
    <property type="project" value="InterPro"/>
</dbReference>
<evidence type="ECO:0000313" key="4">
    <source>
        <dbReference type="Proteomes" id="UP000182521"/>
    </source>
</evidence>
<evidence type="ECO:0000256" key="1">
    <source>
        <dbReference type="ARBA" id="ARBA00010894"/>
    </source>
</evidence>
<dbReference type="OrthoDB" id="9806665at2"/>
<evidence type="ECO:0000256" key="2">
    <source>
        <dbReference type="SAM" id="Phobius"/>
    </source>
</evidence>
<dbReference type="STRING" id="1542390.KX01_285"/>
<reference evidence="4" key="1">
    <citation type="submission" date="2014-10" db="EMBL/GenBank/DDBJ databases">
        <authorList>
            <person name="Kuske C.R."/>
            <person name="Challacombe J.F."/>
            <person name="Daligault H.E."/>
            <person name="Davenport K.W."/>
            <person name="Johnson S.L."/>
            <person name="Siddaramappa S."/>
            <person name="Petersen J.M."/>
        </authorList>
    </citation>
    <scope>NUCLEOTIDE SEQUENCE [LARGE SCALE GENOMIC DNA]</scope>
    <source>
        <strain evidence="4">CA97-1460</strain>
    </source>
</reference>
<dbReference type="RefSeq" id="WP_071663298.1">
    <property type="nucleotide sequence ID" value="NZ_CP009654.1"/>
</dbReference>
<dbReference type="AlphaFoldDB" id="A0A1J0KRK2"/>
<feature type="transmembrane region" description="Helical" evidence="2">
    <location>
        <begin position="66"/>
        <end position="88"/>
    </location>
</feature>
<dbReference type="KEGG" id="frc:KX01_285"/>
<dbReference type="Proteomes" id="UP000182521">
    <property type="component" value="Chromosome"/>
</dbReference>
<organism evidence="3 4">
    <name type="scientific">Francisella frigiditurris</name>
    <dbReference type="NCBI Taxonomy" id="1542390"/>
    <lineage>
        <taxon>Bacteria</taxon>
        <taxon>Pseudomonadati</taxon>
        <taxon>Pseudomonadota</taxon>
        <taxon>Gammaproteobacteria</taxon>
        <taxon>Thiotrichales</taxon>
        <taxon>Francisellaceae</taxon>
        <taxon>Francisella</taxon>
    </lineage>
</organism>
<sequence length="187" mass="21484">MTNGLINVAIFLISTIFSLYAFIVLLRFFLQWVKADFYNPVSQMIMKATNVVVMPLRRVVPGFFHLDWSCIVVVYFIFLIENLLVGLLKGYGLDLLFIFVKPLLDMPFAIINMFVYLIVIRAIASWFIHGGYNPIFVAIFQITEPLLSRVRRFIKPTAAGFDFSPIVVLIVLFCVQIFLQSVIAEIF</sequence>
<feature type="transmembrane region" description="Helical" evidence="2">
    <location>
        <begin position="159"/>
        <end position="179"/>
    </location>
</feature>
<dbReference type="PANTHER" id="PTHR33219">
    <property type="entry name" value="YLMG HOMOLOG PROTEIN 2, CHLOROPLASTIC"/>
    <property type="match status" value="1"/>
</dbReference>
<proteinExistence type="inferred from homology"/>
<dbReference type="EMBL" id="CP009654">
    <property type="protein sequence ID" value="APC96400.1"/>
    <property type="molecule type" value="Genomic_DNA"/>
</dbReference>
<keyword evidence="2" id="KW-0472">Membrane</keyword>
<evidence type="ECO:0000313" key="3">
    <source>
        <dbReference type="EMBL" id="APC96400.1"/>
    </source>
</evidence>
<keyword evidence="4" id="KW-1185">Reference proteome</keyword>
<dbReference type="Pfam" id="PF02325">
    <property type="entry name" value="CCB3_YggT"/>
    <property type="match status" value="2"/>
</dbReference>
<accession>A0A1J0KRK2</accession>